<dbReference type="OrthoDB" id="186812at2759"/>
<feature type="domain" description="EF-hand" evidence="3">
    <location>
        <begin position="607"/>
        <end position="642"/>
    </location>
</feature>
<reference evidence="4" key="2">
    <citation type="submission" date="2019-06" db="EMBL/GenBank/DDBJ databases">
        <title>Genomics analysis of Aphanomyces spp. identifies a new class of oomycete effector associated with host adaptation.</title>
        <authorList>
            <person name="Gaulin E."/>
        </authorList>
    </citation>
    <scope>NUCLEOTIDE SEQUENCE</scope>
    <source>
        <strain evidence="4">CBS 578.67</strain>
    </source>
</reference>
<sequence>MAAPVDPAVMEVQRDVYIKFAPPGTAKRHSCRGCDAFTPSCAACKKHRRRFKKKVADRRTSIWETESLNQSWDIPDHVKSQLPLLVKAVGVGSPQTQVDTRPPAADVFLQWSGLALPPPPSATHGSNHKSFVQRDTNSSTKDLNKLSDVQRNGYFGATGTASMKAIYSKLASQRYLQQDGTVGLVSKFKSMLASQSEPSPDPIGALNSNEAFTARHKFLSLCLDHELPPCLRLIIRNKVSPEINVSHMSMGDQLAQGTMLAWETCILELPMVLALNMRNNRLTDPGITAVVNVISKKPDLCSLDVSENKVDGEGSESLAAYMATTSCGISTLVLSHCDIDDGEVLAFAEALCTNKSCHVLDLSRNLIGTNEALNVVQPDLTTGGEALAEMLTVNGHLTVLNLSWNFLRLNSAVQLGLALAQNNSLKELNLSYNAFGNDGAQAIGSALQQNMCLENLDLSNNNIPGKAAFVIAQSLYANDTLTRLTMDGNPLGRIGGSTLLHVVSNSSERNLNISLVGCNFEIEDHNAFDPANATGTYNLDMASPYDRAIALELLRFANLQKGCKFVSFVHTVDKTSRVIPVEKREVNKARAKLIARRASHAVIRGRMAPDKLETLFKELDADSSGCIDAGELDKGMRLQGVHLRPNEAKQLVARYDIDGTGTIEFAEFVDLMSQYYFDDKPVKEWVDTSTNMPLEIPVDGRLKIEFLDLHIPTDADETVSNAGVKLLIENIVNDPNQIQLINMAKNGMHLRQGEAQLLLDAMVTRMDVVDALAMLLPQVDPNHACPLIETNTTPSQRLRLQAILREMYGPIVGLASGHYNLDLSDEHDRATFKKASRMHMCQDILI</sequence>
<dbReference type="InterPro" id="IPR001611">
    <property type="entry name" value="Leu-rich_rpt"/>
</dbReference>
<dbReference type="PROSITE" id="PS50222">
    <property type="entry name" value="EF_HAND_2"/>
    <property type="match status" value="2"/>
</dbReference>
<gene>
    <name evidence="5" type="primary">Aste57867_1105</name>
    <name evidence="4" type="ORF">As57867_001104</name>
    <name evidence="5" type="ORF">ASTE57867_1105</name>
</gene>
<accession>A0A485K7Q8</accession>
<dbReference type="SMART" id="SM00368">
    <property type="entry name" value="LRR_RI"/>
    <property type="match status" value="7"/>
</dbReference>
<dbReference type="SUPFAM" id="SSF47473">
    <property type="entry name" value="EF-hand"/>
    <property type="match status" value="1"/>
</dbReference>
<dbReference type="InterPro" id="IPR052394">
    <property type="entry name" value="LRR-containing"/>
</dbReference>
<evidence type="ECO:0000256" key="1">
    <source>
        <dbReference type="ARBA" id="ARBA00022837"/>
    </source>
</evidence>
<dbReference type="InterPro" id="IPR018247">
    <property type="entry name" value="EF_Hand_1_Ca_BS"/>
</dbReference>
<dbReference type="InterPro" id="IPR011992">
    <property type="entry name" value="EF-hand-dom_pair"/>
</dbReference>
<dbReference type="PANTHER" id="PTHR24114">
    <property type="entry name" value="LEUCINE RICH REPEAT FAMILY PROTEIN"/>
    <property type="match status" value="1"/>
</dbReference>
<keyword evidence="6" id="KW-1185">Reference proteome</keyword>
<dbReference type="SUPFAM" id="SSF52047">
    <property type="entry name" value="RNI-like"/>
    <property type="match status" value="1"/>
</dbReference>
<dbReference type="PANTHER" id="PTHR24114:SF2">
    <property type="entry name" value="F-BOX DOMAIN-CONTAINING PROTEIN-RELATED"/>
    <property type="match status" value="1"/>
</dbReference>
<evidence type="ECO:0000313" key="5">
    <source>
        <dbReference type="EMBL" id="VFT78326.1"/>
    </source>
</evidence>
<evidence type="ECO:0000313" key="6">
    <source>
        <dbReference type="Proteomes" id="UP000332933"/>
    </source>
</evidence>
<evidence type="ECO:0000313" key="4">
    <source>
        <dbReference type="EMBL" id="KAF0719345.1"/>
    </source>
</evidence>
<dbReference type="Pfam" id="PF13516">
    <property type="entry name" value="LRR_6"/>
    <property type="match status" value="3"/>
</dbReference>
<dbReference type="EMBL" id="CAADRA010000077">
    <property type="protein sequence ID" value="VFT78326.1"/>
    <property type="molecule type" value="Genomic_DNA"/>
</dbReference>
<feature type="compositionally biased region" description="Polar residues" evidence="2">
    <location>
        <begin position="123"/>
        <end position="139"/>
    </location>
</feature>
<organism evidence="5 6">
    <name type="scientific">Aphanomyces stellatus</name>
    <dbReference type="NCBI Taxonomy" id="120398"/>
    <lineage>
        <taxon>Eukaryota</taxon>
        <taxon>Sar</taxon>
        <taxon>Stramenopiles</taxon>
        <taxon>Oomycota</taxon>
        <taxon>Saprolegniomycetes</taxon>
        <taxon>Saprolegniales</taxon>
        <taxon>Verrucalvaceae</taxon>
        <taxon>Aphanomyces</taxon>
    </lineage>
</organism>
<dbReference type="Gene3D" id="3.80.10.10">
    <property type="entry name" value="Ribonuclease Inhibitor"/>
    <property type="match status" value="2"/>
</dbReference>
<dbReference type="AlphaFoldDB" id="A0A485K7Q8"/>
<dbReference type="InterPro" id="IPR002048">
    <property type="entry name" value="EF_hand_dom"/>
</dbReference>
<evidence type="ECO:0000259" key="3">
    <source>
        <dbReference type="PROSITE" id="PS50222"/>
    </source>
</evidence>
<dbReference type="GO" id="GO:0005509">
    <property type="term" value="F:calcium ion binding"/>
    <property type="evidence" value="ECO:0007669"/>
    <property type="project" value="InterPro"/>
</dbReference>
<reference evidence="5 6" key="1">
    <citation type="submission" date="2019-03" db="EMBL/GenBank/DDBJ databases">
        <authorList>
            <person name="Gaulin E."/>
            <person name="Dumas B."/>
        </authorList>
    </citation>
    <scope>NUCLEOTIDE SEQUENCE [LARGE SCALE GENOMIC DNA]</scope>
    <source>
        <strain evidence="5">CBS 568.67</strain>
    </source>
</reference>
<protein>
    <submittedName>
        <fullName evidence="5">Aste57867_1105 protein</fullName>
    </submittedName>
</protein>
<dbReference type="EMBL" id="VJMH01000077">
    <property type="protein sequence ID" value="KAF0719345.1"/>
    <property type="molecule type" value="Genomic_DNA"/>
</dbReference>
<dbReference type="InterPro" id="IPR032675">
    <property type="entry name" value="LRR_dom_sf"/>
</dbReference>
<keyword evidence="1" id="KW-0106">Calcium</keyword>
<dbReference type="CDD" id="cd00051">
    <property type="entry name" value="EFh"/>
    <property type="match status" value="1"/>
</dbReference>
<dbReference type="Gene3D" id="1.10.238.10">
    <property type="entry name" value="EF-hand"/>
    <property type="match status" value="1"/>
</dbReference>
<dbReference type="PROSITE" id="PS00018">
    <property type="entry name" value="EF_HAND_1"/>
    <property type="match status" value="2"/>
</dbReference>
<dbReference type="Pfam" id="PF13499">
    <property type="entry name" value="EF-hand_7"/>
    <property type="match status" value="1"/>
</dbReference>
<proteinExistence type="predicted"/>
<feature type="domain" description="EF-hand" evidence="3">
    <location>
        <begin position="643"/>
        <end position="678"/>
    </location>
</feature>
<feature type="region of interest" description="Disordered" evidence="2">
    <location>
        <begin position="119"/>
        <end position="139"/>
    </location>
</feature>
<dbReference type="SMART" id="SM00054">
    <property type="entry name" value="EFh"/>
    <property type="match status" value="2"/>
</dbReference>
<evidence type="ECO:0000256" key="2">
    <source>
        <dbReference type="SAM" id="MobiDB-lite"/>
    </source>
</evidence>
<name>A0A485K7Q8_9STRA</name>
<dbReference type="Proteomes" id="UP000332933">
    <property type="component" value="Unassembled WGS sequence"/>
</dbReference>